<feature type="chain" id="PRO_5039233659" evidence="1">
    <location>
        <begin position="23"/>
        <end position="509"/>
    </location>
</feature>
<dbReference type="Gene3D" id="3.40.190.10">
    <property type="entry name" value="Periplasmic binding protein-like II"/>
    <property type="match status" value="1"/>
</dbReference>
<dbReference type="EMBL" id="WMZU01000001">
    <property type="protein sequence ID" value="MTS25874.1"/>
    <property type="molecule type" value="Genomic_DNA"/>
</dbReference>
<gene>
    <name evidence="3" type="ORF">GMD59_01075</name>
</gene>
<dbReference type="PROSITE" id="PS51257">
    <property type="entry name" value="PROKAR_LIPOPROTEIN"/>
    <property type="match status" value="1"/>
</dbReference>
<dbReference type="PANTHER" id="PTHR43649">
    <property type="entry name" value="ARABINOSE-BINDING PROTEIN-RELATED"/>
    <property type="match status" value="1"/>
</dbReference>
<evidence type="ECO:0000256" key="1">
    <source>
        <dbReference type="SAM" id="SignalP"/>
    </source>
</evidence>
<keyword evidence="1" id="KW-0732">Signal</keyword>
<dbReference type="Proteomes" id="UP000472755">
    <property type="component" value="Unassembled WGS sequence"/>
</dbReference>
<feature type="domain" description="PI-PLC Y-box" evidence="2">
    <location>
        <begin position="387"/>
        <end position="417"/>
    </location>
</feature>
<dbReference type="PANTHER" id="PTHR43649:SF17">
    <property type="entry name" value="ABC TRANSPORTER SOLUTE BINDING PROTEIN-SUGAR TRANSPORT"/>
    <property type="match status" value="1"/>
</dbReference>
<evidence type="ECO:0000313" key="3">
    <source>
        <dbReference type="EMBL" id="MTS25874.1"/>
    </source>
</evidence>
<dbReference type="SUPFAM" id="SSF53850">
    <property type="entry name" value="Periplasmic binding protein-like II"/>
    <property type="match status" value="1"/>
</dbReference>
<organism evidence="3 4">
    <name type="scientific">Ruthenibacterium lactatiformans</name>
    <dbReference type="NCBI Taxonomy" id="1550024"/>
    <lineage>
        <taxon>Bacteria</taxon>
        <taxon>Bacillati</taxon>
        <taxon>Bacillota</taxon>
        <taxon>Clostridia</taxon>
        <taxon>Eubacteriales</taxon>
        <taxon>Oscillospiraceae</taxon>
        <taxon>Ruthenibacterium</taxon>
    </lineage>
</organism>
<name>A0A6L6LQ99_9FIRM</name>
<sequence>MKKFRWLSLLLALVLFTTLLLSGCGNSSSPAASGEATGTADDDYDQITFAFFCNLFIPQDMQMIEDALNEQLREKIHAEVELVPLSLGTYDQQMNLMISGGEKLDLYIMFGGDFSSAINQNKLAVVDPDLMAEYAPGVLDALGDYMDSVTVNGNVYGFPVNKDMATRRGVSLNRDLLEKHGLLEEAEAIQNVDDLAALFEKMSALEPDLVMTSSQDNGKSVMESGFASFDKMGDYYGVLMDCGGDDLVLENLFETEWYAQTLDYIRDWYNKGWILSDGSINPDTGINLYKSGRLFSYLGDKKPGSYVDVENTTGIPTLDGILTTPISTNDTINGVVMAIPITCEDQAPVLKFLNLLYSDPDVLNILDWGIEGVHYERVPDTDTLIRYPEGVTSDNDGYGLNQGWSFGNQLISYAWETVGTDDYYEEMKAFNESAVTSKAVGFIFDSSPVKSEVAALDSVLAEYRLGLENGELDPEEYLPKFQQALREAGIEKVIAEKQRQLDAWVAAQS</sequence>
<evidence type="ECO:0000313" key="4">
    <source>
        <dbReference type="Proteomes" id="UP000472755"/>
    </source>
</evidence>
<dbReference type="RefSeq" id="WP_172725849.1">
    <property type="nucleotide sequence ID" value="NZ_WMZN01000001.1"/>
</dbReference>
<dbReference type="GO" id="GO:0035556">
    <property type="term" value="P:intracellular signal transduction"/>
    <property type="evidence" value="ECO:0007669"/>
    <property type="project" value="InterPro"/>
</dbReference>
<accession>A0A6L6LQ99</accession>
<dbReference type="InterPro" id="IPR001711">
    <property type="entry name" value="PLipase_C_Pinositol-sp_Y"/>
</dbReference>
<dbReference type="InterPro" id="IPR050490">
    <property type="entry name" value="Bact_solute-bd_prot1"/>
</dbReference>
<dbReference type="InterPro" id="IPR022627">
    <property type="entry name" value="DUF3502"/>
</dbReference>
<dbReference type="Pfam" id="PF01547">
    <property type="entry name" value="SBP_bac_1"/>
    <property type="match status" value="1"/>
</dbReference>
<protein>
    <submittedName>
        <fullName evidence="3">Extracellular solute-binding protein</fullName>
    </submittedName>
</protein>
<dbReference type="Pfam" id="PF12010">
    <property type="entry name" value="DUF3502"/>
    <property type="match status" value="1"/>
</dbReference>
<dbReference type="InterPro" id="IPR006059">
    <property type="entry name" value="SBP"/>
</dbReference>
<dbReference type="GO" id="GO:0006629">
    <property type="term" value="P:lipid metabolic process"/>
    <property type="evidence" value="ECO:0007669"/>
    <property type="project" value="InterPro"/>
</dbReference>
<evidence type="ECO:0000259" key="2">
    <source>
        <dbReference type="PROSITE" id="PS50008"/>
    </source>
</evidence>
<feature type="signal peptide" evidence="1">
    <location>
        <begin position="1"/>
        <end position="22"/>
    </location>
</feature>
<reference evidence="3 4" key="1">
    <citation type="journal article" date="2019" name="Nat. Med.">
        <title>A library of human gut bacterial isolates paired with longitudinal multiomics data enables mechanistic microbiome research.</title>
        <authorList>
            <person name="Poyet M."/>
            <person name="Groussin M."/>
            <person name="Gibbons S.M."/>
            <person name="Avila-Pacheco J."/>
            <person name="Jiang X."/>
            <person name="Kearney S.M."/>
            <person name="Perrotta A.R."/>
            <person name="Berdy B."/>
            <person name="Zhao S."/>
            <person name="Lieberman T.D."/>
            <person name="Swanson P.K."/>
            <person name="Smith M."/>
            <person name="Roesemann S."/>
            <person name="Alexander J.E."/>
            <person name="Rich S.A."/>
            <person name="Livny J."/>
            <person name="Vlamakis H."/>
            <person name="Clish C."/>
            <person name="Bullock K."/>
            <person name="Deik A."/>
            <person name="Scott J."/>
            <person name="Pierce K.A."/>
            <person name="Xavier R.J."/>
            <person name="Alm E.J."/>
        </authorList>
    </citation>
    <scope>NUCLEOTIDE SEQUENCE [LARGE SCALE GENOMIC DNA]</scope>
    <source>
        <strain evidence="3 4">BIOML-A4</strain>
    </source>
</reference>
<dbReference type="PROSITE" id="PS50008">
    <property type="entry name" value="PIPLC_Y_DOMAIN"/>
    <property type="match status" value="1"/>
</dbReference>
<comment type="caution">
    <text evidence="3">The sequence shown here is derived from an EMBL/GenBank/DDBJ whole genome shotgun (WGS) entry which is preliminary data.</text>
</comment>
<proteinExistence type="predicted"/>
<dbReference type="GO" id="GO:0004435">
    <property type="term" value="F:phosphatidylinositol-4,5-bisphosphate phospholipase C activity"/>
    <property type="evidence" value="ECO:0007669"/>
    <property type="project" value="InterPro"/>
</dbReference>
<dbReference type="AlphaFoldDB" id="A0A6L6LQ99"/>